<evidence type="ECO:0000313" key="3">
    <source>
        <dbReference type="Proteomes" id="UP001501436"/>
    </source>
</evidence>
<dbReference type="Pfam" id="PF08818">
    <property type="entry name" value="DUF1801"/>
    <property type="match status" value="1"/>
</dbReference>
<proteinExistence type="predicted"/>
<dbReference type="EMBL" id="BAABJI010000001">
    <property type="protein sequence ID" value="GAA4905553.1"/>
    <property type="molecule type" value="Genomic_DNA"/>
</dbReference>
<organism evidence="2 3">
    <name type="scientific">Mucilaginibacter defluvii</name>
    <dbReference type="NCBI Taxonomy" id="1196019"/>
    <lineage>
        <taxon>Bacteria</taxon>
        <taxon>Pseudomonadati</taxon>
        <taxon>Bacteroidota</taxon>
        <taxon>Sphingobacteriia</taxon>
        <taxon>Sphingobacteriales</taxon>
        <taxon>Sphingobacteriaceae</taxon>
        <taxon>Mucilaginibacter</taxon>
    </lineage>
</organism>
<reference evidence="3" key="1">
    <citation type="journal article" date="2019" name="Int. J. Syst. Evol. Microbiol.">
        <title>The Global Catalogue of Microorganisms (GCM) 10K type strain sequencing project: providing services to taxonomists for standard genome sequencing and annotation.</title>
        <authorList>
            <consortium name="The Broad Institute Genomics Platform"/>
            <consortium name="The Broad Institute Genome Sequencing Center for Infectious Disease"/>
            <person name="Wu L."/>
            <person name="Ma J."/>
        </authorList>
    </citation>
    <scope>NUCLEOTIDE SEQUENCE [LARGE SCALE GENOMIC DNA]</scope>
    <source>
        <strain evidence="3">JCM 18283</strain>
    </source>
</reference>
<evidence type="ECO:0000259" key="1">
    <source>
        <dbReference type="Pfam" id="PF08818"/>
    </source>
</evidence>
<accession>A0ABP9FU48</accession>
<dbReference type="Proteomes" id="UP001501436">
    <property type="component" value="Unassembled WGS sequence"/>
</dbReference>
<dbReference type="InterPro" id="IPR014922">
    <property type="entry name" value="YdhG-like"/>
</dbReference>
<sequence length="136" mass="15311">MMSSKDNPLVAKTVDEYLAALPEPAKSALTNMRVAIREAAPQAEECISYQIPTYKYKGMLVHFAAFKNHCGFYGVSKAVIDRFKNRLPDCKIKGTTIQFQASQGLPADVVKEIIALRVEQNEEHFEQGRKQYGKKD</sequence>
<gene>
    <name evidence="2" type="ORF">GCM10023313_05280</name>
</gene>
<evidence type="ECO:0000313" key="2">
    <source>
        <dbReference type="EMBL" id="GAA4905553.1"/>
    </source>
</evidence>
<feature type="domain" description="YdhG-like" evidence="1">
    <location>
        <begin position="26"/>
        <end position="116"/>
    </location>
</feature>
<dbReference type="Gene3D" id="3.90.1150.200">
    <property type="match status" value="1"/>
</dbReference>
<keyword evidence="3" id="KW-1185">Reference proteome</keyword>
<comment type="caution">
    <text evidence="2">The sequence shown here is derived from an EMBL/GenBank/DDBJ whole genome shotgun (WGS) entry which is preliminary data.</text>
</comment>
<dbReference type="RefSeq" id="WP_345329346.1">
    <property type="nucleotide sequence ID" value="NZ_BAABJI010000001.1"/>
</dbReference>
<protein>
    <submittedName>
        <fullName evidence="2">Iron chaperone</fullName>
    </submittedName>
</protein>
<name>A0ABP9FU48_9SPHI</name>
<dbReference type="SUPFAM" id="SSF159888">
    <property type="entry name" value="YdhG-like"/>
    <property type="match status" value="1"/>
</dbReference>